<feature type="binding site" evidence="8">
    <location>
        <begin position="21"/>
        <end position="22"/>
    </location>
    <ligand>
        <name>ATP</name>
        <dbReference type="ChEBI" id="CHEBI:30616"/>
    </ligand>
</feature>
<dbReference type="Gene3D" id="1.10.240.10">
    <property type="entry name" value="Tyrosyl-Transfer RNA Synthetase"/>
    <property type="match status" value="1"/>
</dbReference>
<accession>A0AAQ3L922</accession>
<comment type="similarity">
    <text evidence="1 8 9">Belongs to the class-I aminoacyl-tRNA synthetase family.</text>
</comment>
<keyword evidence="5 8" id="KW-0648">Protein biosynthesis</keyword>
<keyword evidence="8" id="KW-0963">Cytoplasm</keyword>
<dbReference type="EMBL" id="CP136920">
    <property type="protein sequence ID" value="WOO39937.1"/>
    <property type="molecule type" value="Genomic_DNA"/>
</dbReference>
<evidence type="ECO:0000256" key="9">
    <source>
        <dbReference type="RuleBase" id="RU363036"/>
    </source>
</evidence>
<feature type="short sequence motif" description="'HIGH' region" evidence="8">
    <location>
        <begin position="14"/>
        <end position="22"/>
    </location>
</feature>
<feature type="binding site" evidence="8">
    <location>
        <position position="142"/>
    </location>
    <ligand>
        <name>L-tryptophan</name>
        <dbReference type="ChEBI" id="CHEBI:57912"/>
    </ligand>
</feature>
<name>A0AAQ3L922_9BACT</name>
<dbReference type="Pfam" id="PF00579">
    <property type="entry name" value="tRNA-synt_1b"/>
    <property type="match status" value="1"/>
</dbReference>
<keyword evidence="2 8" id="KW-0436">Ligase</keyword>
<sequence>MSEEKPVILTCAQSTGKLHLGNYLGAIRNWVSYQEGYECFFGIVDMHAITVPYNPSELRKSSLDCIAQYIACGLDPAKCSLFLQSHVIGHTELAWVLGCLTPLGRLERMTQFKDKSRKQQDEGSAGFIGSGLLTYPVLMAADILLYNADRVPVGEDQKQHLELTRDIATKFNETYSPTFKVPEIDIPKQGARVMSLQNPQSKMSKSDPNQAGSIYLLDEPAVIRKKFQSAVTDSDPDRRISADKQDSGIPNLLEILSAVSGKSIEALEGEFSGASYADFKGAVADAVVDLFEPIQAKYKAISQDKSELNRVLKAGADSAQKRAYKTMSKVYRKAGFVERIR</sequence>
<dbReference type="KEGG" id="puo:RZN69_15025"/>
<gene>
    <name evidence="8 10" type="primary">trpS</name>
    <name evidence="10" type="ORF">RZN69_15025</name>
</gene>
<dbReference type="FunFam" id="1.10.240.10:FF:000002">
    <property type="entry name" value="Tryptophan--tRNA ligase"/>
    <property type="match status" value="1"/>
</dbReference>
<feature type="binding site" evidence="8">
    <location>
        <begin position="154"/>
        <end position="156"/>
    </location>
    <ligand>
        <name>ATP</name>
        <dbReference type="ChEBI" id="CHEBI:30616"/>
    </ligand>
</feature>
<evidence type="ECO:0000256" key="2">
    <source>
        <dbReference type="ARBA" id="ARBA00022598"/>
    </source>
</evidence>
<dbReference type="InterPro" id="IPR002305">
    <property type="entry name" value="aa-tRNA-synth_Ic"/>
</dbReference>
<dbReference type="AlphaFoldDB" id="A0AAQ3L922"/>
<protein>
    <recommendedName>
        <fullName evidence="8">Tryptophan--tRNA ligase</fullName>
        <ecNumber evidence="8">6.1.1.2</ecNumber>
    </recommendedName>
    <alternativeName>
        <fullName evidence="8">Tryptophanyl-tRNA synthetase</fullName>
        <shortName evidence="8">TrpRS</shortName>
    </alternativeName>
</protein>
<evidence type="ECO:0000256" key="6">
    <source>
        <dbReference type="ARBA" id="ARBA00023146"/>
    </source>
</evidence>
<keyword evidence="11" id="KW-1185">Reference proteome</keyword>
<dbReference type="Proteomes" id="UP001304300">
    <property type="component" value="Chromosome"/>
</dbReference>
<keyword evidence="4 8" id="KW-0067">ATP-binding</keyword>
<evidence type="ECO:0000256" key="3">
    <source>
        <dbReference type="ARBA" id="ARBA00022741"/>
    </source>
</evidence>
<evidence type="ECO:0000256" key="1">
    <source>
        <dbReference type="ARBA" id="ARBA00005594"/>
    </source>
</evidence>
<dbReference type="InterPro" id="IPR014729">
    <property type="entry name" value="Rossmann-like_a/b/a_fold"/>
</dbReference>
<dbReference type="InterPro" id="IPR024109">
    <property type="entry name" value="Trp-tRNA-ligase_bac-type"/>
</dbReference>
<dbReference type="EC" id="6.1.1.2" evidence="8"/>
<keyword evidence="3 8" id="KW-0547">Nucleotide-binding</keyword>
<evidence type="ECO:0000313" key="10">
    <source>
        <dbReference type="EMBL" id="WOO39937.1"/>
    </source>
</evidence>
<dbReference type="GO" id="GO:0005829">
    <property type="term" value="C:cytosol"/>
    <property type="evidence" value="ECO:0007669"/>
    <property type="project" value="TreeGrafter"/>
</dbReference>
<dbReference type="GO" id="GO:0005524">
    <property type="term" value="F:ATP binding"/>
    <property type="evidence" value="ECO:0007669"/>
    <property type="project" value="UniProtKB-UniRule"/>
</dbReference>
<dbReference type="InterPro" id="IPR002306">
    <property type="entry name" value="Trp-tRNA-ligase"/>
</dbReference>
<proteinExistence type="inferred from homology"/>
<dbReference type="InterPro" id="IPR050203">
    <property type="entry name" value="Trp-tRNA_synthetase"/>
</dbReference>
<feature type="binding site" evidence="8">
    <location>
        <position position="193"/>
    </location>
    <ligand>
        <name>ATP</name>
        <dbReference type="ChEBI" id="CHEBI:30616"/>
    </ligand>
</feature>
<dbReference type="GO" id="GO:0006436">
    <property type="term" value="P:tryptophanyl-tRNA aminoacylation"/>
    <property type="evidence" value="ECO:0007669"/>
    <property type="project" value="UniProtKB-UniRule"/>
</dbReference>
<evidence type="ECO:0000256" key="5">
    <source>
        <dbReference type="ARBA" id="ARBA00022917"/>
    </source>
</evidence>
<dbReference type="SUPFAM" id="SSF52374">
    <property type="entry name" value="Nucleotidylyl transferase"/>
    <property type="match status" value="1"/>
</dbReference>
<organism evidence="10 11">
    <name type="scientific">Rubellicoccus peritrichatus</name>
    <dbReference type="NCBI Taxonomy" id="3080537"/>
    <lineage>
        <taxon>Bacteria</taxon>
        <taxon>Pseudomonadati</taxon>
        <taxon>Verrucomicrobiota</taxon>
        <taxon>Opitutia</taxon>
        <taxon>Puniceicoccales</taxon>
        <taxon>Cerasicoccaceae</taxon>
        <taxon>Rubellicoccus</taxon>
    </lineage>
</organism>
<dbReference type="PANTHER" id="PTHR43766:SF1">
    <property type="entry name" value="TRYPTOPHAN--TRNA LIGASE, MITOCHONDRIAL"/>
    <property type="match status" value="1"/>
</dbReference>
<comment type="subunit">
    <text evidence="8">Homodimer.</text>
</comment>
<comment type="function">
    <text evidence="8">Catalyzes the attachment of tryptophan to tRNA(Trp).</text>
</comment>
<dbReference type="PRINTS" id="PR01039">
    <property type="entry name" value="TRNASYNTHTRP"/>
</dbReference>
<evidence type="ECO:0000256" key="4">
    <source>
        <dbReference type="ARBA" id="ARBA00022840"/>
    </source>
</evidence>
<dbReference type="HAMAP" id="MF_00140_B">
    <property type="entry name" value="Trp_tRNA_synth_B"/>
    <property type="match status" value="1"/>
</dbReference>
<feature type="binding site" evidence="8">
    <location>
        <begin position="13"/>
        <end position="15"/>
    </location>
    <ligand>
        <name>ATP</name>
        <dbReference type="ChEBI" id="CHEBI:30616"/>
    </ligand>
</feature>
<comment type="subcellular location">
    <subcellularLocation>
        <location evidence="8">Cytoplasm</location>
    </subcellularLocation>
</comment>
<dbReference type="CDD" id="cd00806">
    <property type="entry name" value="TrpRS_core"/>
    <property type="match status" value="1"/>
</dbReference>
<reference evidence="10 11" key="1">
    <citation type="submission" date="2023-10" db="EMBL/GenBank/DDBJ databases">
        <title>Rubellicoccus peritrichatus gen. nov., sp. nov., isolated from an algae of coral reef tank.</title>
        <authorList>
            <person name="Luo J."/>
        </authorList>
    </citation>
    <scope>NUCLEOTIDE SEQUENCE [LARGE SCALE GENOMIC DNA]</scope>
    <source>
        <strain evidence="10 11">CR14</strain>
    </source>
</reference>
<dbReference type="GO" id="GO:0004830">
    <property type="term" value="F:tryptophan-tRNA ligase activity"/>
    <property type="evidence" value="ECO:0007669"/>
    <property type="project" value="UniProtKB-UniRule"/>
</dbReference>
<evidence type="ECO:0000256" key="8">
    <source>
        <dbReference type="HAMAP-Rule" id="MF_00140"/>
    </source>
</evidence>
<feature type="short sequence motif" description="'KMSKS' region" evidence="8">
    <location>
        <begin position="202"/>
        <end position="206"/>
    </location>
</feature>
<comment type="catalytic activity">
    <reaction evidence="7 8">
        <text>tRNA(Trp) + L-tryptophan + ATP = L-tryptophyl-tRNA(Trp) + AMP + diphosphate + H(+)</text>
        <dbReference type="Rhea" id="RHEA:24080"/>
        <dbReference type="Rhea" id="RHEA-COMP:9671"/>
        <dbReference type="Rhea" id="RHEA-COMP:9705"/>
        <dbReference type="ChEBI" id="CHEBI:15378"/>
        <dbReference type="ChEBI" id="CHEBI:30616"/>
        <dbReference type="ChEBI" id="CHEBI:33019"/>
        <dbReference type="ChEBI" id="CHEBI:57912"/>
        <dbReference type="ChEBI" id="CHEBI:78442"/>
        <dbReference type="ChEBI" id="CHEBI:78535"/>
        <dbReference type="ChEBI" id="CHEBI:456215"/>
        <dbReference type="EC" id="6.1.1.2"/>
    </reaction>
</comment>
<dbReference type="RefSeq" id="WP_317831996.1">
    <property type="nucleotide sequence ID" value="NZ_CP136920.1"/>
</dbReference>
<evidence type="ECO:0000256" key="7">
    <source>
        <dbReference type="ARBA" id="ARBA00049929"/>
    </source>
</evidence>
<dbReference type="NCBIfam" id="TIGR00233">
    <property type="entry name" value="trpS"/>
    <property type="match status" value="1"/>
</dbReference>
<dbReference type="Gene3D" id="3.40.50.620">
    <property type="entry name" value="HUPs"/>
    <property type="match status" value="1"/>
</dbReference>
<feature type="binding site" evidence="8">
    <location>
        <begin position="202"/>
        <end position="206"/>
    </location>
    <ligand>
        <name>ATP</name>
        <dbReference type="ChEBI" id="CHEBI:30616"/>
    </ligand>
</feature>
<dbReference type="PANTHER" id="PTHR43766">
    <property type="entry name" value="TRYPTOPHAN--TRNA LIGASE, MITOCHONDRIAL"/>
    <property type="match status" value="1"/>
</dbReference>
<keyword evidence="6 8" id="KW-0030">Aminoacyl-tRNA synthetase</keyword>
<evidence type="ECO:0000313" key="11">
    <source>
        <dbReference type="Proteomes" id="UP001304300"/>
    </source>
</evidence>